<dbReference type="SUPFAM" id="SSF103473">
    <property type="entry name" value="MFS general substrate transporter"/>
    <property type="match status" value="1"/>
</dbReference>
<dbReference type="PANTHER" id="PTHR21576:SF11">
    <property type="entry name" value="MAJOR FACILITATOR SUPERFAMILY PROTEIN"/>
    <property type="match status" value="1"/>
</dbReference>
<dbReference type="AlphaFoldDB" id="A0A199VVW0"/>
<sequence>MNKLTTLLGSNPSILPWLTLAAIICLQSINGTNTSFPAYSSELKSRLHISQIQLNVLAAASDVGKLFGWCAGLGAARLPLWLVLAVGAAIGSVGYGLQYLFLAHKITQLAYWHVFLLNVLAGNSICWINTVCYIAAIRAFPADYGAVVSLSTSYAALSAKTFIALAQFILGAEPSDKSIYLLLNSAVPLAVCAIAAPFLREPDPLAAAAAAARTRGGLVAVFVIAGATGVYAVVETAVPVFGKLPRRLPPGILLIMVASIVLVPLWKRREEGRRSGGGGGGDDGERVALVGECGARGMVRRAEFWVYFGTYLCGGALGMVYASNLGQVAQSRGASAAALVSTSSAFGFFGKLASAPASAYARRKYMLSRPGSVALLMMTMACSFFLLLSPSEHSLFASTAIIGMCTGAITSLAVAITSDLFGFEHFAVNHNIVVANIPIGSFIFGCIAAIIYDKEGEHHGGDQDGVCFGMKCYQRTFVIWGSFCSLGTFLSFVLYFRTRRCSQSTMSSTKLKDIKHFSREAFRLVLWSRSHSSPTMACFDNRRGFRARRYGVQFLFLKNSKLSYWHLFLLTSLAENGILLDQHYLLPHTHQELSLRPPCRRRAIDKPCRRRAIDKLCGAERDGLHGRGRHDLSSEG</sequence>
<name>A0A199VVW0_ANACO</name>
<gene>
    <name evidence="8" type="ORF">ACMD2_18903</name>
</gene>
<feature type="transmembrane region" description="Helical" evidence="5">
    <location>
        <begin position="219"/>
        <end position="242"/>
    </location>
</feature>
<evidence type="ECO:0000259" key="7">
    <source>
        <dbReference type="Pfam" id="PF23262"/>
    </source>
</evidence>
<evidence type="ECO:0000256" key="2">
    <source>
        <dbReference type="ARBA" id="ARBA00022692"/>
    </source>
</evidence>
<accession>A0A199VVW0</accession>
<feature type="transmembrane region" description="Helical" evidence="5">
    <location>
        <begin position="14"/>
        <end position="33"/>
    </location>
</feature>
<dbReference type="Gene3D" id="1.20.1250.20">
    <property type="entry name" value="MFS general substrate transporter like domains"/>
    <property type="match status" value="1"/>
</dbReference>
<feature type="transmembrane region" description="Helical" evidence="5">
    <location>
        <begin position="373"/>
        <end position="389"/>
    </location>
</feature>
<dbReference type="PANTHER" id="PTHR21576">
    <property type="entry name" value="UNCHARACTERIZED NODULIN-LIKE PROTEIN"/>
    <property type="match status" value="1"/>
</dbReference>
<dbReference type="InterPro" id="IPR056555">
    <property type="entry name" value="NFD4_C"/>
</dbReference>
<feature type="domain" description="NFD4 C-terminal" evidence="7">
    <location>
        <begin position="289"/>
        <end position="500"/>
    </location>
</feature>
<comment type="subcellular location">
    <subcellularLocation>
        <location evidence="1">Membrane</location>
        <topology evidence="1">Multi-pass membrane protein</topology>
    </subcellularLocation>
</comment>
<evidence type="ECO:0000256" key="5">
    <source>
        <dbReference type="SAM" id="Phobius"/>
    </source>
</evidence>
<keyword evidence="4 5" id="KW-0472">Membrane</keyword>
<evidence type="ECO:0000256" key="3">
    <source>
        <dbReference type="ARBA" id="ARBA00022989"/>
    </source>
</evidence>
<evidence type="ECO:0000256" key="4">
    <source>
        <dbReference type="ARBA" id="ARBA00023136"/>
    </source>
</evidence>
<dbReference type="Pfam" id="PF23262">
    <property type="entry name" value="NFD4_C"/>
    <property type="match status" value="1"/>
</dbReference>
<comment type="caution">
    <text evidence="8">The sequence shown here is derived from an EMBL/GenBank/DDBJ whole genome shotgun (WGS) entry which is preliminary data.</text>
</comment>
<dbReference type="Proteomes" id="UP000092600">
    <property type="component" value="Unassembled WGS sequence"/>
</dbReference>
<feature type="transmembrane region" description="Helical" evidence="5">
    <location>
        <begin position="334"/>
        <end position="353"/>
    </location>
</feature>
<keyword evidence="3 5" id="KW-1133">Transmembrane helix</keyword>
<feature type="transmembrane region" description="Helical" evidence="5">
    <location>
        <begin position="395"/>
        <end position="421"/>
    </location>
</feature>
<feature type="domain" description="Nodulin-like" evidence="6">
    <location>
        <begin position="16"/>
        <end position="265"/>
    </location>
</feature>
<evidence type="ECO:0000259" key="6">
    <source>
        <dbReference type="Pfam" id="PF06813"/>
    </source>
</evidence>
<dbReference type="InterPro" id="IPR010658">
    <property type="entry name" value="Nodulin-like"/>
</dbReference>
<feature type="transmembrane region" description="Helical" evidence="5">
    <location>
        <begin position="80"/>
        <end position="102"/>
    </location>
</feature>
<organism evidence="8 9">
    <name type="scientific">Ananas comosus</name>
    <name type="common">Pineapple</name>
    <name type="synonym">Ananas ananas</name>
    <dbReference type="NCBI Taxonomy" id="4615"/>
    <lineage>
        <taxon>Eukaryota</taxon>
        <taxon>Viridiplantae</taxon>
        <taxon>Streptophyta</taxon>
        <taxon>Embryophyta</taxon>
        <taxon>Tracheophyta</taxon>
        <taxon>Spermatophyta</taxon>
        <taxon>Magnoliopsida</taxon>
        <taxon>Liliopsida</taxon>
        <taxon>Poales</taxon>
        <taxon>Bromeliaceae</taxon>
        <taxon>Bromelioideae</taxon>
        <taxon>Ananas</taxon>
    </lineage>
</organism>
<evidence type="ECO:0000313" key="8">
    <source>
        <dbReference type="EMBL" id="OAY81071.1"/>
    </source>
</evidence>
<evidence type="ECO:0000256" key="1">
    <source>
        <dbReference type="ARBA" id="ARBA00004141"/>
    </source>
</evidence>
<feature type="transmembrane region" description="Helical" evidence="5">
    <location>
        <begin position="433"/>
        <end position="452"/>
    </location>
</feature>
<dbReference type="GO" id="GO:0016020">
    <property type="term" value="C:membrane"/>
    <property type="evidence" value="ECO:0007669"/>
    <property type="project" value="UniProtKB-SubCell"/>
</dbReference>
<feature type="transmembrane region" description="Helical" evidence="5">
    <location>
        <begin position="477"/>
        <end position="496"/>
    </location>
</feature>
<keyword evidence="2 5" id="KW-0812">Transmembrane</keyword>
<feature type="transmembrane region" description="Helical" evidence="5">
    <location>
        <begin position="248"/>
        <end position="266"/>
    </location>
</feature>
<dbReference type="Pfam" id="PF06813">
    <property type="entry name" value="Nodulin-like"/>
    <property type="match status" value="1"/>
</dbReference>
<proteinExistence type="predicted"/>
<reference evidence="8 9" key="1">
    <citation type="journal article" date="2016" name="DNA Res.">
        <title>The draft genome of MD-2 pineapple using hybrid error correction of long reads.</title>
        <authorList>
            <person name="Redwan R.M."/>
            <person name="Saidin A."/>
            <person name="Kumar S.V."/>
        </authorList>
    </citation>
    <scope>NUCLEOTIDE SEQUENCE [LARGE SCALE GENOMIC DNA]</scope>
    <source>
        <strain evidence="9">cv. MD2</strain>
        <tissue evidence="8">Leaf</tissue>
    </source>
</reference>
<dbReference type="EMBL" id="LSRQ01000749">
    <property type="protein sequence ID" value="OAY81071.1"/>
    <property type="molecule type" value="Genomic_DNA"/>
</dbReference>
<feature type="transmembrane region" description="Helical" evidence="5">
    <location>
        <begin position="114"/>
        <end position="136"/>
    </location>
</feature>
<evidence type="ECO:0000313" key="9">
    <source>
        <dbReference type="Proteomes" id="UP000092600"/>
    </source>
</evidence>
<protein>
    <submittedName>
        <fullName evidence="8">Protein NUCLEAR FUSION DEFECTIVE 4</fullName>
    </submittedName>
</protein>
<dbReference type="InterPro" id="IPR036259">
    <property type="entry name" value="MFS_trans_sf"/>
</dbReference>
<feature type="transmembrane region" description="Helical" evidence="5">
    <location>
        <begin position="304"/>
        <end position="322"/>
    </location>
</feature>